<feature type="compositionally biased region" description="Acidic residues" evidence="1">
    <location>
        <begin position="1"/>
        <end position="10"/>
    </location>
</feature>
<dbReference type="EMBL" id="VSWC01000093">
    <property type="protein sequence ID" value="KAA1089039.1"/>
    <property type="molecule type" value="Genomic_DNA"/>
</dbReference>
<name>A0A5B0NM75_PUCGR</name>
<evidence type="ECO:0000256" key="1">
    <source>
        <dbReference type="SAM" id="MobiDB-lite"/>
    </source>
</evidence>
<accession>A0A5B0NM75</accession>
<keyword evidence="3" id="KW-1185">Reference proteome</keyword>
<dbReference type="Proteomes" id="UP000324748">
    <property type="component" value="Unassembled WGS sequence"/>
</dbReference>
<evidence type="ECO:0000313" key="3">
    <source>
        <dbReference type="Proteomes" id="UP000324748"/>
    </source>
</evidence>
<dbReference type="AlphaFoldDB" id="A0A5B0NM75"/>
<feature type="compositionally biased region" description="Low complexity" evidence="1">
    <location>
        <begin position="12"/>
        <end position="36"/>
    </location>
</feature>
<organism evidence="2 3">
    <name type="scientific">Puccinia graminis f. sp. tritici</name>
    <dbReference type="NCBI Taxonomy" id="56615"/>
    <lineage>
        <taxon>Eukaryota</taxon>
        <taxon>Fungi</taxon>
        <taxon>Dikarya</taxon>
        <taxon>Basidiomycota</taxon>
        <taxon>Pucciniomycotina</taxon>
        <taxon>Pucciniomycetes</taxon>
        <taxon>Pucciniales</taxon>
        <taxon>Pucciniaceae</taxon>
        <taxon>Puccinia</taxon>
    </lineage>
</organism>
<reference evidence="2 3" key="1">
    <citation type="submission" date="2019-05" db="EMBL/GenBank/DDBJ databases">
        <title>Emergence of the Ug99 lineage of the wheat stem rust pathogen through somatic hybridization.</title>
        <authorList>
            <person name="Li F."/>
            <person name="Upadhyaya N.M."/>
            <person name="Sperschneider J."/>
            <person name="Matny O."/>
            <person name="Nguyen-Phuc H."/>
            <person name="Mago R."/>
            <person name="Raley C."/>
            <person name="Miller M.E."/>
            <person name="Silverstein K.A.T."/>
            <person name="Henningsen E."/>
            <person name="Hirsch C.D."/>
            <person name="Visser B."/>
            <person name="Pretorius Z.A."/>
            <person name="Steffenson B.J."/>
            <person name="Schwessinger B."/>
            <person name="Dodds P.N."/>
            <person name="Figueroa M."/>
        </authorList>
    </citation>
    <scope>NUCLEOTIDE SEQUENCE [LARGE SCALE GENOMIC DNA]</scope>
    <source>
        <strain evidence="2">21-0</strain>
    </source>
</reference>
<sequence>MNSTSEDDLLEQSQTPSTPSSTPATATASKTQTKPKSWVWTYFVPQPENKVLCTAPLTDGTPCEKHLTQDKTRSTKSMIEHLSRIHQIEDPKKVEAGKNKQQRVEDRS</sequence>
<gene>
    <name evidence="2" type="ORF">PGT21_004883</name>
</gene>
<proteinExistence type="predicted"/>
<evidence type="ECO:0008006" key="4">
    <source>
        <dbReference type="Google" id="ProtNLM"/>
    </source>
</evidence>
<evidence type="ECO:0000313" key="2">
    <source>
        <dbReference type="EMBL" id="KAA1089039.1"/>
    </source>
</evidence>
<protein>
    <recommendedName>
        <fullName evidence="4">BED-type domain-containing protein</fullName>
    </recommendedName>
</protein>
<comment type="caution">
    <text evidence="2">The sequence shown here is derived from an EMBL/GenBank/DDBJ whole genome shotgun (WGS) entry which is preliminary data.</text>
</comment>
<feature type="region of interest" description="Disordered" evidence="1">
    <location>
        <begin position="1"/>
        <end position="36"/>
    </location>
</feature>
<dbReference type="OrthoDB" id="3400316at2759"/>
<feature type="region of interest" description="Disordered" evidence="1">
    <location>
        <begin position="86"/>
        <end position="108"/>
    </location>
</feature>